<evidence type="ECO:0000313" key="4">
    <source>
        <dbReference type="Proteomes" id="UP000432464"/>
    </source>
</evidence>
<accession>A0A6I3KWT3</accession>
<dbReference type="Proteomes" id="UP000432464">
    <property type="component" value="Unassembled WGS sequence"/>
</dbReference>
<sequence>MKFHTFALTAFSAVTSVAISAATAAATPDATAPAISYHAFAAGDSVVTTLRDGTFELAADQRSVTVSDALGHVLDTLPLAAEVDGRQLPIRPEISGDARTLTL</sequence>
<feature type="chain" id="PRO_5038383590" evidence="1">
    <location>
        <begin position="22"/>
        <end position="103"/>
    </location>
</feature>
<keyword evidence="1" id="KW-0732">Signal</keyword>
<dbReference type="InterPro" id="IPR058333">
    <property type="entry name" value="DUF8020"/>
</dbReference>
<comment type="caution">
    <text evidence="3">The sequence shown here is derived from an EMBL/GenBank/DDBJ whole genome shotgun (WGS) entry which is preliminary data.</text>
</comment>
<dbReference type="Pfam" id="PF26059">
    <property type="entry name" value="DUF8020"/>
    <property type="match status" value="1"/>
</dbReference>
<proteinExistence type="predicted"/>
<evidence type="ECO:0000259" key="2">
    <source>
        <dbReference type="Pfam" id="PF26059"/>
    </source>
</evidence>
<keyword evidence="4" id="KW-1185">Reference proteome</keyword>
<feature type="domain" description="DUF8020" evidence="2">
    <location>
        <begin position="35"/>
        <end position="103"/>
    </location>
</feature>
<name>A0A6I3KWT3_9NOCA</name>
<gene>
    <name evidence="3" type="ORF">GLP40_21270</name>
</gene>
<feature type="signal peptide" evidence="1">
    <location>
        <begin position="1"/>
        <end position="21"/>
    </location>
</feature>
<reference evidence="3 4" key="1">
    <citation type="submission" date="2019-11" db="EMBL/GenBank/DDBJ databases">
        <title>Nocardia sp. nov. CT2-14 isolated from soil.</title>
        <authorList>
            <person name="Kanchanasin P."/>
            <person name="Tanasupawat S."/>
            <person name="Yuki M."/>
            <person name="Kudo T."/>
        </authorList>
    </citation>
    <scope>NUCLEOTIDE SEQUENCE [LARGE SCALE GENOMIC DNA]</scope>
    <source>
        <strain evidence="3 4">CT2-14</strain>
    </source>
</reference>
<feature type="non-terminal residue" evidence="3">
    <location>
        <position position="103"/>
    </location>
</feature>
<organism evidence="3 4">
    <name type="scientific">Nocardia aurantiaca</name>
    <dbReference type="NCBI Taxonomy" id="2675850"/>
    <lineage>
        <taxon>Bacteria</taxon>
        <taxon>Bacillati</taxon>
        <taxon>Actinomycetota</taxon>
        <taxon>Actinomycetes</taxon>
        <taxon>Mycobacteriales</taxon>
        <taxon>Nocardiaceae</taxon>
        <taxon>Nocardia</taxon>
    </lineage>
</organism>
<protein>
    <submittedName>
        <fullName evidence="3">Ammonium transporter</fullName>
    </submittedName>
</protein>
<evidence type="ECO:0000313" key="3">
    <source>
        <dbReference type="EMBL" id="MTE15293.1"/>
    </source>
</evidence>
<dbReference type="AlphaFoldDB" id="A0A6I3KWT3"/>
<dbReference type="EMBL" id="WMBB01000009">
    <property type="protein sequence ID" value="MTE15293.1"/>
    <property type="molecule type" value="Genomic_DNA"/>
</dbReference>
<evidence type="ECO:0000256" key="1">
    <source>
        <dbReference type="SAM" id="SignalP"/>
    </source>
</evidence>